<dbReference type="InterPro" id="IPR036641">
    <property type="entry name" value="HPT_dom_sf"/>
</dbReference>
<dbReference type="PANTHER" id="PTHR28242">
    <property type="entry name" value="PHOSPHORELAY INTERMEDIATE PROTEIN YPD1"/>
    <property type="match status" value="1"/>
</dbReference>
<dbReference type="GO" id="GO:0005634">
    <property type="term" value="C:nucleus"/>
    <property type="evidence" value="ECO:0007669"/>
    <property type="project" value="TreeGrafter"/>
</dbReference>
<keyword evidence="4" id="KW-1185">Reference proteome</keyword>
<dbReference type="Proteomes" id="UP001365542">
    <property type="component" value="Unassembled WGS sequence"/>
</dbReference>
<sequence length="149" mass="16905">MSDDEYDLPADAKQYVDTETFEQILEMDDGDPDRDFSKGLVEGFFEQAENTFDNMDTDLQNKNLLGLSALGHFLKGSSATLGIYKVRDHCEKIQNWGAMKDATGLKPLPDEETALKLIAEIIPEMKEDYDSAKNWLEKYFQSNPLAPEE</sequence>
<protein>
    <recommendedName>
        <fullName evidence="2">HPt domain-containing protein</fullName>
    </recommendedName>
</protein>
<feature type="modified residue" description="Phosphohistidine" evidence="1">
    <location>
        <position position="72"/>
    </location>
</feature>
<feature type="domain" description="HPt" evidence="2">
    <location>
        <begin position="33"/>
        <end position="139"/>
    </location>
</feature>
<accession>A0AAV9X3L5</accession>
<dbReference type="InterPro" id="IPR045871">
    <property type="entry name" value="AHP1-5/YPD1"/>
</dbReference>
<dbReference type="PROSITE" id="PS50894">
    <property type="entry name" value="HPT"/>
    <property type="match status" value="1"/>
</dbReference>
<dbReference type="CDD" id="cd00088">
    <property type="entry name" value="HPT"/>
    <property type="match status" value="1"/>
</dbReference>
<dbReference type="Pfam" id="PF01627">
    <property type="entry name" value="Hpt"/>
    <property type="match status" value="1"/>
</dbReference>
<dbReference type="AlphaFoldDB" id="A0AAV9X3L5"/>
<comment type="caution">
    <text evidence="3">The sequence shown here is derived from an EMBL/GenBank/DDBJ whole genome shotgun (WGS) entry which is preliminary data.</text>
</comment>
<dbReference type="SUPFAM" id="SSF47226">
    <property type="entry name" value="Histidine-containing phosphotransfer domain, HPT domain"/>
    <property type="match status" value="1"/>
</dbReference>
<dbReference type="Gene3D" id="1.20.120.160">
    <property type="entry name" value="HPT domain"/>
    <property type="match status" value="1"/>
</dbReference>
<dbReference type="GO" id="GO:0000160">
    <property type="term" value="P:phosphorelay signal transduction system"/>
    <property type="evidence" value="ECO:0007669"/>
    <property type="project" value="InterPro"/>
</dbReference>
<keyword evidence="1" id="KW-0597">Phosphoprotein</keyword>
<evidence type="ECO:0000313" key="4">
    <source>
        <dbReference type="Proteomes" id="UP001365542"/>
    </source>
</evidence>
<proteinExistence type="predicted"/>
<dbReference type="PANTHER" id="PTHR28242:SF52">
    <property type="entry name" value="PHOSPHORELAY INTERMEDIATE PROTEIN YPD1"/>
    <property type="match status" value="1"/>
</dbReference>
<organism evidence="3 4">
    <name type="scientific">Orbilia ellipsospora</name>
    <dbReference type="NCBI Taxonomy" id="2528407"/>
    <lineage>
        <taxon>Eukaryota</taxon>
        <taxon>Fungi</taxon>
        <taxon>Dikarya</taxon>
        <taxon>Ascomycota</taxon>
        <taxon>Pezizomycotina</taxon>
        <taxon>Orbiliomycetes</taxon>
        <taxon>Orbiliales</taxon>
        <taxon>Orbiliaceae</taxon>
        <taxon>Orbilia</taxon>
    </lineage>
</organism>
<evidence type="ECO:0000259" key="2">
    <source>
        <dbReference type="PROSITE" id="PS50894"/>
    </source>
</evidence>
<dbReference type="EMBL" id="JAVHJO010000010">
    <property type="protein sequence ID" value="KAK6535307.1"/>
    <property type="molecule type" value="Genomic_DNA"/>
</dbReference>
<gene>
    <name evidence="3" type="ORF">TWF694_001771</name>
</gene>
<name>A0AAV9X3L5_9PEZI</name>
<dbReference type="InterPro" id="IPR008207">
    <property type="entry name" value="Sig_transdc_His_kin_Hpt_dom"/>
</dbReference>
<dbReference type="GO" id="GO:0043424">
    <property type="term" value="F:protein histidine kinase binding"/>
    <property type="evidence" value="ECO:0007669"/>
    <property type="project" value="InterPro"/>
</dbReference>
<dbReference type="GO" id="GO:0005737">
    <property type="term" value="C:cytoplasm"/>
    <property type="evidence" value="ECO:0007669"/>
    <property type="project" value="TreeGrafter"/>
</dbReference>
<evidence type="ECO:0000313" key="3">
    <source>
        <dbReference type="EMBL" id="KAK6535307.1"/>
    </source>
</evidence>
<reference evidence="3 4" key="1">
    <citation type="submission" date="2019-10" db="EMBL/GenBank/DDBJ databases">
        <authorList>
            <person name="Palmer J.M."/>
        </authorList>
    </citation>
    <scope>NUCLEOTIDE SEQUENCE [LARGE SCALE GENOMIC DNA]</scope>
    <source>
        <strain evidence="3 4">TWF694</strain>
    </source>
</reference>
<evidence type="ECO:0000256" key="1">
    <source>
        <dbReference type="PROSITE-ProRule" id="PRU00110"/>
    </source>
</evidence>
<dbReference type="GO" id="GO:0009927">
    <property type="term" value="F:histidine phosphotransfer kinase activity"/>
    <property type="evidence" value="ECO:0007669"/>
    <property type="project" value="InterPro"/>
</dbReference>